<dbReference type="EMBL" id="CP006773">
    <property type="protein sequence ID" value="AHD02184.1"/>
    <property type="molecule type" value="Genomic_DNA"/>
</dbReference>
<dbReference type="KEGG" id="lmd:METH_17425"/>
<evidence type="ECO:0000313" key="2">
    <source>
        <dbReference type="Proteomes" id="UP000018780"/>
    </source>
</evidence>
<dbReference type="STRING" id="999552.METH_17425"/>
<dbReference type="Proteomes" id="UP000018780">
    <property type="component" value="Chromosome"/>
</dbReference>
<protein>
    <submittedName>
        <fullName evidence="1">Transposase</fullName>
    </submittedName>
</protein>
<keyword evidence="2" id="KW-1185">Reference proteome</keyword>
<evidence type="ECO:0000313" key="1">
    <source>
        <dbReference type="EMBL" id="AHD02184.1"/>
    </source>
</evidence>
<proteinExistence type="predicted"/>
<dbReference type="AlphaFoldDB" id="V9VWS9"/>
<gene>
    <name evidence="1" type="ORF">METH_17425</name>
</gene>
<name>V9VWS9_9RHOB</name>
<accession>V9VWS9</accession>
<reference evidence="1 2" key="1">
    <citation type="submission" date="2013-09" db="EMBL/GenBank/DDBJ databases">
        <authorList>
            <consortium name="DOE Joint Genome Institute"/>
            <person name="Klenk H.-P."/>
            <person name="Huntemann M."/>
            <person name="Han J."/>
            <person name="Chen A."/>
            <person name="Kyrpides N."/>
            <person name="Mavromatis K."/>
            <person name="Markowitz V."/>
            <person name="Palaniappan K."/>
            <person name="Ivanova N."/>
            <person name="Schaumberg A."/>
            <person name="Pati A."/>
            <person name="Liolios K."/>
            <person name="Nordberg H.P."/>
            <person name="Cantor M.N."/>
            <person name="Hua S.X."/>
            <person name="Woyke T."/>
        </authorList>
    </citation>
    <scope>NUCLEOTIDE SEQUENCE [LARGE SCALE GENOMIC DNA]</scope>
    <source>
        <strain evidence="1 2">DSM 14336</strain>
    </source>
</reference>
<dbReference type="HOGENOM" id="CLU_2585386_0_0_5"/>
<organism evidence="1 2">
    <name type="scientific">Leisingera methylohalidivorans DSM 14336</name>
    <dbReference type="NCBI Taxonomy" id="999552"/>
    <lineage>
        <taxon>Bacteria</taxon>
        <taxon>Pseudomonadati</taxon>
        <taxon>Pseudomonadota</taxon>
        <taxon>Alphaproteobacteria</taxon>
        <taxon>Rhodobacterales</taxon>
        <taxon>Roseobacteraceae</taxon>
        <taxon>Leisingera</taxon>
    </lineage>
</organism>
<sequence length="80" mass="8999">MTWLAPHEARPGRRPVCCGWRGWTGYHTRSRIEAKMRCLKAFGDRTATEDPNGKTAEIHIRIALVNRFPALGAAKIVRVA</sequence>